<keyword evidence="2" id="KW-1185">Reference proteome</keyword>
<dbReference type="Proteomes" id="UP000295620">
    <property type="component" value="Unassembled WGS sequence"/>
</dbReference>
<accession>A0A4R6SQ54</accession>
<dbReference type="AlphaFoldDB" id="A0A4R6SQ54"/>
<evidence type="ECO:0000313" key="1">
    <source>
        <dbReference type="EMBL" id="TDQ06354.1"/>
    </source>
</evidence>
<sequence length="101" mass="10848">MKQTEILVICTHQEILNTIVRLINSNSELHGIGANTLEQAITLFKATAFDMVLVGAGLAENEETELAGVVNKLSLAVPVVHHYGGGSGLLFAEIYQCLGKR</sequence>
<gene>
    <name evidence="1" type="ORF">ATK78_4424</name>
</gene>
<evidence type="ECO:0000313" key="2">
    <source>
        <dbReference type="Proteomes" id="UP000295620"/>
    </source>
</evidence>
<reference evidence="1 2" key="1">
    <citation type="submission" date="2019-03" db="EMBL/GenBank/DDBJ databases">
        <title>Genomic Encyclopedia of Archaeal and Bacterial Type Strains, Phase II (KMG-II): from individual species to whole genera.</title>
        <authorList>
            <person name="Goeker M."/>
        </authorList>
    </citation>
    <scope>NUCLEOTIDE SEQUENCE [LARGE SCALE GENOMIC DNA]</scope>
    <source>
        <strain evidence="1 2">DSM 19035</strain>
    </source>
</reference>
<protein>
    <recommendedName>
        <fullName evidence="3">Response regulatory domain-containing protein</fullName>
    </recommendedName>
</protein>
<name>A0A4R6SQ54_9SPHI</name>
<dbReference type="EMBL" id="SNYC01000009">
    <property type="protein sequence ID" value="TDQ06354.1"/>
    <property type="molecule type" value="Genomic_DNA"/>
</dbReference>
<organism evidence="1 2">
    <name type="scientific">Pedobacter metabolipauper</name>
    <dbReference type="NCBI Taxonomy" id="425513"/>
    <lineage>
        <taxon>Bacteria</taxon>
        <taxon>Pseudomonadati</taxon>
        <taxon>Bacteroidota</taxon>
        <taxon>Sphingobacteriia</taxon>
        <taxon>Sphingobacteriales</taxon>
        <taxon>Sphingobacteriaceae</taxon>
        <taxon>Pedobacter</taxon>
    </lineage>
</organism>
<proteinExistence type="predicted"/>
<evidence type="ECO:0008006" key="3">
    <source>
        <dbReference type="Google" id="ProtNLM"/>
    </source>
</evidence>
<comment type="caution">
    <text evidence="1">The sequence shown here is derived from an EMBL/GenBank/DDBJ whole genome shotgun (WGS) entry which is preliminary data.</text>
</comment>